<dbReference type="NCBIfam" id="TIGR02221">
    <property type="entry name" value="cas_TM1812"/>
    <property type="match status" value="1"/>
</dbReference>
<dbReference type="NCBIfam" id="TIGR02549">
    <property type="entry name" value="CRISPR_DxTHG"/>
    <property type="match status" value="1"/>
</dbReference>
<dbReference type="RefSeq" id="WP_126353643.1">
    <property type="nucleotide sequence ID" value="NZ_CP086382.1"/>
</dbReference>
<name>A0A3S0HWW3_9DEIO</name>
<comment type="caution">
    <text evidence="1">The sequence shown here is derived from an EMBL/GenBank/DDBJ whole genome shotgun (WGS) entry which is preliminary data.</text>
</comment>
<gene>
    <name evidence="1" type="ORF">EJ104_13505</name>
</gene>
<dbReference type="InterPro" id="IPR013383">
    <property type="entry name" value="CRISPR-assoc_prot_DxTHG_CS"/>
</dbReference>
<evidence type="ECO:0000313" key="2">
    <source>
        <dbReference type="Proteomes" id="UP000277766"/>
    </source>
</evidence>
<dbReference type="EMBL" id="RXPE01000060">
    <property type="protein sequence ID" value="RTR19242.1"/>
    <property type="molecule type" value="Genomic_DNA"/>
</dbReference>
<dbReference type="InterPro" id="IPR011742">
    <property type="entry name" value="CRISPR-assoc_prot_TM1812"/>
</dbReference>
<keyword evidence="2" id="KW-1185">Reference proteome</keyword>
<dbReference type="Proteomes" id="UP000277766">
    <property type="component" value="Unassembled WGS sequence"/>
</dbReference>
<accession>A0A3S0HWW3</accession>
<reference evidence="1 2" key="1">
    <citation type="submission" date="2018-12" db="EMBL/GenBank/DDBJ databases">
        <title>Deinococcus radiophilus ATCC 27603 genome sequencing and assembly.</title>
        <authorList>
            <person name="Maclea K.S."/>
            <person name="Maynard C.R."/>
        </authorList>
    </citation>
    <scope>NUCLEOTIDE SEQUENCE [LARGE SCALE GENOMIC DNA]</scope>
    <source>
        <strain evidence="1 2">ATCC 27603</strain>
    </source>
</reference>
<dbReference type="AlphaFoldDB" id="A0A3S0HWW3"/>
<proteinExistence type="predicted"/>
<organism evidence="1 2">
    <name type="scientific">Deinococcus radiophilus</name>
    <dbReference type="NCBI Taxonomy" id="32062"/>
    <lineage>
        <taxon>Bacteria</taxon>
        <taxon>Thermotogati</taxon>
        <taxon>Deinococcota</taxon>
        <taxon>Deinococci</taxon>
        <taxon>Deinococcales</taxon>
        <taxon>Deinococcaceae</taxon>
        <taxon>Deinococcus</taxon>
    </lineage>
</organism>
<sequence>MPTPGLNCWKLRNLRTWPEGFSVPLPGIFERSLKDFAYHYRALHPDATVKLLATETAKAGANGDYVRAHHPEFEFVPIPEGRDEAEAWRLFQVIAETIPASSRVIFDITHGLRSLPMLGFLALSYLRVVKDIQVERVLYGALELTPREEGALTPVIDLTPLVMLLDWAQASEEFLRTGDARPMTALMDNQNMESLAPLRRPLEDVSAALAFQRPAQTAQMAEQLRKELQKAKKADLEHPVVTLMLDHIEDRFAGIAHGSDAFSARHEQVLLGQFAQMKFYVRGGQYAQATELAYEWMRSIQMWRLGRPSKQNLWVSAKRPRELADSSMRPMEQWQDFRRVRNRIRDLRNAFAHFNEYKSQFGEQLEDPRALSREIEEIVLIDLPKILGPLGLRLE</sequence>
<evidence type="ECO:0000313" key="1">
    <source>
        <dbReference type="EMBL" id="RTR19242.1"/>
    </source>
</evidence>
<dbReference type="OrthoDB" id="9777703at2"/>
<protein>
    <submittedName>
        <fullName evidence="1">TIGR02221 family CRISPR-associated protein</fullName>
    </submittedName>
</protein>